<dbReference type="CDD" id="cd02576">
    <property type="entry name" value="PseudoU_synth_ScPUS7"/>
    <property type="match status" value="1"/>
</dbReference>
<dbReference type="Gene3D" id="3.30.2350.20">
    <property type="entry name" value="TruD, catalytic domain"/>
    <property type="match status" value="2"/>
</dbReference>
<dbReference type="InterPro" id="IPR011760">
    <property type="entry name" value="PsdUridine_synth_TruD_insert"/>
</dbReference>
<evidence type="ECO:0000256" key="1">
    <source>
        <dbReference type="ARBA" id="ARBA00007953"/>
    </source>
</evidence>
<evidence type="ECO:0000259" key="4">
    <source>
        <dbReference type="PROSITE" id="PS50984"/>
    </source>
</evidence>
<dbReference type="PROSITE" id="PS50984">
    <property type="entry name" value="TRUD"/>
    <property type="match status" value="1"/>
</dbReference>
<name>A0A9W6XTF6_9STRA</name>
<dbReference type="PANTHER" id="PTHR13326">
    <property type="entry name" value="TRNA PSEUDOURIDINE SYNTHASE D"/>
    <property type="match status" value="1"/>
</dbReference>
<dbReference type="Proteomes" id="UP001165121">
    <property type="component" value="Unassembled WGS sequence"/>
</dbReference>
<dbReference type="AlphaFoldDB" id="A0A9W6XTF6"/>
<dbReference type="SUPFAM" id="SSF55120">
    <property type="entry name" value="Pseudouridine synthase"/>
    <property type="match status" value="1"/>
</dbReference>
<evidence type="ECO:0000313" key="5">
    <source>
        <dbReference type="EMBL" id="GMF44759.1"/>
    </source>
</evidence>
<reference evidence="5" key="1">
    <citation type="submission" date="2023-04" db="EMBL/GenBank/DDBJ databases">
        <title>Phytophthora fragariaefolia NBRC 109709.</title>
        <authorList>
            <person name="Ichikawa N."/>
            <person name="Sato H."/>
            <person name="Tonouchi N."/>
        </authorList>
    </citation>
    <scope>NUCLEOTIDE SEQUENCE</scope>
    <source>
        <strain evidence="5">NBRC 109709</strain>
    </source>
</reference>
<dbReference type="OrthoDB" id="447290at2759"/>
<feature type="region of interest" description="Disordered" evidence="3">
    <location>
        <begin position="68"/>
        <end position="94"/>
    </location>
</feature>
<keyword evidence="6" id="KW-1185">Reference proteome</keyword>
<proteinExistence type="inferred from homology"/>
<evidence type="ECO:0000256" key="3">
    <source>
        <dbReference type="SAM" id="MobiDB-lite"/>
    </source>
</evidence>
<evidence type="ECO:0000256" key="2">
    <source>
        <dbReference type="ARBA" id="ARBA00023235"/>
    </source>
</evidence>
<comment type="similarity">
    <text evidence="1">Belongs to the pseudouridine synthase TruD family.</text>
</comment>
<accession>A0A9W6XTF6</accession>
<comment type="caution">
    <text evidence="5">The sequence shown here is derived from an EMBL/GenBank/DDBJ whole genome shotgun (WGS) entry which is preliminary data.</text>
</comment>
<dbReference type="Pfam" id="PF01142">
    <property type="entry name" value="TruD"/>
    <property type="match status" value="1"/>
</dbReference>
<dbReference type="PANTHER" id="PTHR13326:SF21">
    <property type="entry name" value="PSEUDOURIDYLATE SYNTHASE PUS7L"/>
    <property type="match status" value="1"/>
</dbReference>
<dbReference type="InterPro" id="IPR020103">
    <property type="entry name" value="PsdUridine_synth_cat_dom_sf"/>
</dbReference>
<dbReference type="GO" id="GO:0005634">
    <property type="term" value="C:nucleus"/>
    <property type="evidence" value="ECO:0007669"/>
    <property type="project" value="TreeGrafter"/>
</dbReference>
<feature type="domain" description="TRUD" evidence="4">
    <location>
        <begin position="547"/>
        <end position="767"/>
    </location>
</feature>
<keyword evidence="2" id="KW-0413">Isomerase</keyword>
<evidence type="ECO:0000313" key="6">
    <source>
        <dbReference type="Proteomes" id="UP001165121"/>
    </source>
</evidence>
<protein>
    <submittedName>
        <fullName evidence="5">Unnamed protein product</fullName>
    </submittedName>
</protein>
<dbReference type="GO" id="GO:0003723">
    <property type="term" value="F:RNA binding"/>
    <property type="evidence" value="ECO:0007669"/>
    <property type="project" value="InterPro"/>
</dbReference>
<sequence>MHSNHQSRFLHQFSTTTLTFGNDIECLLTPREGLSDLHDHRRHHSERDDGPRDVGAEAGTRAALAQEVVQRRGDDREEHHEQPLERDELDAEDLGGGVQVQHRVAEALARASQRCPHRQLVLAAVASPQSVAPLRGSHVHARLGRVASAVRGVAIFGPRLHSADGGPTYRSDRCVGSCDASLRPEDFVVREISAAGDVVGFSDESERLPTDSEREAVLKKMEATQKQKRERLEFDEPAEGWRAALTELVEAKTLEDVESVAHGQLNDCLVKSPMEFRDRVFLQNCIQSCFPGLDCKMQKSSSPEEQDEEQQIQVLLDPVYEKLRDGGMSSDNCDRLLAFLRKGANGHEASKGVRFVFKPVGEELADEIYSAGLELEHEDTKEARTALHRIIAKSSSCFKTKTDTRNDMQRLVVYFMPKSNKKRKRSQPQAYLRFEHFDCFDKLSRWLHRPLSAFSYAGTKDKTAITYQHVVVSGVTPDQLLSINSAEEALLAGIRVGDLKYVETPLALGGASGNRFSIIVRRISSESETSSIQSTLEAALEKVKHQGFANFFGFQRVGLPTSTVRAHHIGQKIIAGQWEDALRLILAVQTSDSKDGATAKQLYLESHDVEASLKLMPFTMSIERQVLQGLKRFGSDAFQQAVLSVPFSRRVMYMHAYQSYLFNRMASLRLRMYGNKVVEGDLIKFDGAMKAVTAEEADELNRTHKHPLGLVHLPLPGTSVILPSNSIKEACVKVLFLKLVLSCLEANATKCVVLPLDDGGSRHQGCSV</sequence>
<dbReference type="InterPro" id="IPR042214">
    <property type="entry name" value="TruD_catalytic"/>
</dbReference>
<dbReference type="EMBL" id="BSXT01001728">
    <property type="protein sequence ID" value="GMF44759.1"/>
    <property type="molecule type" value="Genomic_DNA"/>
</dbReference>
<organism evidence="5 6">
    <name type="scientific">Phytophthora fragariaefolia</name>
    <dbReference type="NCBI Taxonomy" id="1490495"/>
    <lineage>
        <taxon>Eukaryota</taxon>
        <taxon>Sar</taxon>
        <taxon>Stramenopiles</taxon>
        <taxon>Oomycota</taxon>
        <taxon>Peronosporomycetes</taxon>
        <taxon>Peronosporales</taxon>
        <taxon>Peronosporaceae</taxon>
        <taxon>Phytophthora</taxon>
    </lineage>
</organism>
<gene>
    <name evidence="5" type="ORF">Pfra01_001574400</name>
</gene>
<dbReference type="GO" id="GO:0001522">
    <property type="term" value="P:pseudouridine synthesis"/>
    <property type="evidence" value="ECO:0007669"/>
    <property type="project" value="InterPro"/>
</dbReference>
<feature type="compositionally biased region" description="Basic and acidic residues" evidence="3">
    <location>
        <begin position="69"/>
        <end position="86"/>
    </location>
</feature>
<dbReference type="InterPro" id="IPR001656">
    <property type="entry name" value="PsdUridine_synth_TruD"/>
</dbReference>
<dbReference type="GO" id="GO:0009982">
    <property type="term" value="F:pseudouridine synthase activity"/>
    <property type="evidence" value="ECO:0007669"/>
    <property type="project" value="InterPro"/>
</dbReference>